<proteinExistence type="predicted"/>
<dbReference type="EMBL" id="BAAAHH010000041">
    <property type="protein sequence ID" value="GAA0966075.1"/>
    <property type="molecule type" value="Genomic_DNA"/>
</dbReference>
<reference evidence="2 3" key="1">
    <citation type="journal article" date="2019" name="Int. J. Syst. Evol. Microbiol.">
        <title>The Global Catalogue of Microorganisms (GCM) 10K type strain sequencing project: providing services to taxonomists for standard genome sequencing and annotation.</title>
        <authorList>
            <consortium name="The Broad Institute Genomics Platform"/>
            <consortium name="The Broad Institute Genome Sequencing Center for Infectious Disease"/>
            <person name="Wu L."/>
            <person name="Ma J."/>
        </authorList>
    </citation>
    <scope>NUCLEOTIDE SEQUENCE [LARGE SCALE GENOMIC DNA]</scope>
    <source>
        <strain evidence="2 3">JCM 10696</strain>
    </source>
</reference>
<evidence type="ECO:0000313" key="2">
    <source>
        <dbReference type="EMBL" id="GAA0966075.1"/>
    </source>
</evidence>
<name>A0ABN1RWY0_9ACTN</name>
<accession>A0ABN1RWY0</accession>
<dbReference type="Proteomes" id="UP001500665">
    <property type="component" value="Unassembled WGS sequence"/>
</dbReference>
<feature type="region of interest" description="Disordered" evidence="1">
    <location>
        <begin position="20"/>
        <end position="59"/>
    </location>
</feature>
<sequence>MSAAVVGVPDERWDGAVKAVTAPRPGGLPAGERGEAPWNVRETMRPDSRGDSRPTPGAP</sequence>
<feature type="compositionally biased region" description="Basic and acidic residues" evidence="1">
    <location>
        <begin position="42"/>
        <end position="52"/>
    </location>
</feature>
<organism evidence="2 3">
    <name type="scientific">Actinocorallia libanotica</name>
    <dbReference type="NCBI Taxonomy" id="46162"/>
    <lineage>
        <taxon>Bacteria</taxon>
        <taxon>Bacillati</taxon>
        <taxon>Actinomycetota</taxon>
        <taxon>Actinomycetes</taxon>
        <taxon>Streptosporangiales</taxon>
        <taxon>Thermomonosporaceae</taxon>
        <taxon>Actinocorallia</taxon>
    </lineage>
</organism>
<keyword evidence="3" id="KW-1185">Reference proteome</keyword>
<protein>
    <submittedName>
        <fullName evidence="2">Uncharacterized protein</fullName>
    </submittedName>
</protein>
<evidence type="ECO:0000256" key="1">
    <source>
        <dbReference type="SAM" id="MobiDB-lite"/>
    </source>
</evidence>
<gene>
    <name evidence="2" type="ORF">GCM10009550_67640</name>
</gene>
<comment type="caution">
    <text evidence="2">The sequence shown here is derived from an EMBL/GenBank/DDBJ whole genome shotgun (WGS) entry which is preliminary data.</text>
</comment>
<evidence type="ECO:0000313" key="3">
    <source>
        <dbReference type="Proteomes" id="UP001500665"/>
    </source>
</evidence>